<accession>A0ACA9MSK2</accession>
<name>A0ACA9MSK2_9GLOM</name>
<gene>
    <name evidence="1" type="ORF">SPELUC_LOCUS6914</name>
</gene>
<keyword evidence="2" id="KW-1185">Reference proteome</keyword>
<reference evidence="1" key="1">
    <citation type="submission" date="2021-06" db="EMBL/GenBank/DDBJ databases">
        <authorList>
            <person name="Kallberg Y."/>
            <person name="Tangrot J."/>
            <person name="Rosling A."/>
        </authorList>
    </citation>
    <scope>NUCLEOTIDE SEQUENCE</scope>
    <source>
        <strain evidence="1">28 12/20/2015</strain>
    </source>
</reference>
<feature type="non-terminal residue" evidence="1">
    <location>
        <position position="96"/>
    </location>
</feature>
<protein>
    <submittedName>
        <fullName evidence="1">2487_t:CDS:1</fullName>
    </submittedName>
</protein>
<comment type="caution">
    <text evidence="1">The sequence shown here is derived from an EMBL/GenBank/DDBJ whole genome shotgun (WGS) entry which is preliminary data.</text>
</comment>
<dbReference type="EMBL" id="CAJVPW010008631">
    <property type="protein sequence ID" value="CAG8595495.1"/>
    <property type="molecule type" value="Genomic_DNA"/>
</dbReference>
<evidence type="ECO:0000313" key="1">
    <source>
        <dbReference type="EMBL" id="CAG8595495.1"/>
    </source>
</evidence>
<dbReference type="Proteomes" id="UP000789366">
    <property type="component" value="Unassembled WGS sequence"/>
</dbReference>
<evidence type="ECO:0000313" key="2">
    <source>
        <dbReference type="Proteomes" id="UP000789366"/>
    </source>
</evidence>
<proteinExistence type="predicted"/>
<organism evidence="1 2">
    <name type="scientific">Cetraspora pellucida</name>
    <dbReference type="NCBI Taxonomy" id="1433469"/>
    <lineage>
        <taxon>Eukaryota</taxon>
        <taxon>Fungi</taxon>
        <taxon>Fungi incertae sedis</taxon>
        <taxon>Mucoromycota</taxon>
        <taxon>Glomeromycotina</taxon>
        <taxon>Glomeromycetes</taxon>
        <taxon>Diversisporales</taxon>
        <taxon>Gigasporaceae</taxon>
        <taxon>Cetraspora</taxon>
    </lineage>
</organism>
<sequence>MRQEQQSKKEIGSTSRFIVFTPGPVTKLPVDHEPPSQNSHTPYWNDYEGFHDNVINSKFSRNRSVHVTSPKFNRDFKTSHNEGLRRMAKIGNSDIK</sequence>